<proteinExistence type="predicted"/>
<gene>
    <name evidence="2" type="ORF">NCTC10974_03989</name>
</gene>
<evidence type="ECO:0000313" key="2">
    <source>
        <dbReference type="EMBL" id="VFT70415.1"/>
    </source>
</evidence>
<sequence>MVNEFCGAEFLRGSILLVKILSTSSERELFYYFPSCIHFLYFLFLENNNSQSLITSLLIVFQTNNRTPFSLFKNINTVKTNIYFVILNAISTSLVLIIKLFLFIAIFAGLK</sequence>
<feature type="transmembrane region" description="Helical" evidence="1">
    <location>
        <begin position="82"/>
        <end position="110"/>
    </location>
</feature>
<keyword evidence="1" id="KW-1133">Transmembrane helix</keyword>
<dbReference type="EMBL" id="CAADJZ010000001">
    <property type="protein sequence ID" value="VFT70415.1"/>
    <property type="molecule type" value="Genomic_DNA"/>
</dbReference>
<evidence type="ECO:0000313" key="3">
    <source>
        <dbReference type="Proteomes" id="UP000358010"/>
    </source>
</evidence>
<evidence type="ECO:0000256" key="1">
    <source>
        <dbReference type="SAM" id="Phobius"/>
    </source>
</evidence>
<protein>
    <submittedName>
        <fullName evidence="2">Uncharacterized protein</fullName>
    </submittedName>
</protein>
<keyword evidence="1" id="KW-0472">Membrane</keyword>
<dbReference type="AlphaFoldDB" id="A0A485JI51"/>
<name>A0A485JI51_ECOLX</name>
<dbReference type="Proteomes" id="UP000358010">
    <property type="component" value="Unassembled WGS sequence"/>
</dbReference>
<accession>A0A485JI51</accession>
<reference evidence="2 3" key="1">
    <citation type="submission" date="2019-03" db="EMBL/GenBank/DDBJ databases">
        <authorList>
            <consortium name="Pathogen Informatics"/>
        </authorList>
    </citation>
    <scope>NUCLEOTIDE SEQUENCE [LARGE SCALE GENOMIC DNA]</scope>
    <source>
        <strain evidence="2 3">NCTC10974</strain>
    </source>
</reference>
<organism evidence="2 3">
    <name type="scientific">Escherichia coli</name>
    <dbReference type="NCBI Taxonomy" id="562"/>
    <lineage>
        <taxon>Bacteria</taxon>
        <taxon>Pseudomonadati</taxon>
        <taxon>Pseudomonadota</taxon>
        <taxon>Gammaproteobacteria</taxon>
        <taxon>Enterobacterales</taxon>
        <taxon>Enterobacteriaceae</taxon>
        <taxon>Escherichia</taxon>
    </lineage>
</organism>
<keyword evidence="1" id="KW-0812">Transmembrane</keyword>